<evidence type="ECO:0000313" key="3">
    <source>
        <dbReference type="Proteomes" id="UP001280121"/>
    </source>
</evidence>
<keyword evidence="3" id="KW-1185">Reference proteome</keyword>
<proteinExistence type="predicted"/>
<feature type="domain" description="MULE transposase" evidence="1">
    <location>
        <begin position="126"/>
        <end position="193"/>
    </location>
</feature>
<evidence type="ECO:0000313" key="2">
    <source>
        <dbReference type="EMBL" id="KAK2634904.1"/>
    </source>
</evidence>
<sequence length="511" mass="58659">MFWVLLHIKINTKSNFGSTSKSNFDLNTTSSSQWNYTITTYDSETYYGHSYNTNDLEAAIDPSFFTDHTLSTPHVCTSDNTATLEAIPTLFSIRKDEMRHDTHNLITILRWADSTSHYDYGFFGDVLAFDATYITNVYRRPLVMLVGVNHHHSTTIFGFGLLGNETVETYTWLLRTFLVAMHKQNVQTNLQDGNFTRAFCSCMLNFMTEDEFDLQWFSIVENFGLHNNEWLKMYEFMKNIDRALQRIENIETFNDYQCSTTTPTLTTHMRQRRHQSWKWPGVNDAVFSIMETRSALEPPMWSSREDFTEASLLPVQVRVHLLVESQSPRQFENHIPCSKMCYFASKSNDGLKETKGEIDKLTIRMQDLMPHSPIHSQNMAGVQHVHNVKVPSTTTTNGSIQCKKKFGVKQRKCGKCGQPRHTAKTCHANMQINNSTVASNAVHMFETNLIENNDTCYVSPSTCPPYSFTFPANDDFGGATNQDFHHTNTSLDPSSSTFDVHDSRWWGTTQR</sequence>
<dbReference type="Proteomes" id="UP001280121">
    <property type="component" value="Unassembled WGS sequence"/>
</dbReference>
<dbReference type="InterPro" id="IPR018289">
    <property type="entry name" value="MULE_transposase_dom"/>
</dbReference>
<name>A0AAD9WKT7_9ROSI</name>
<dbReference type="AlphaFoldDB" id="A0AAD9WKT7"/>
<gene>
    <name evidence="2" type="ORF">Ddye_029696</name>
</gene>
<reference evidence="2" key="1">
    <citation type="journal article" date="2023" name="Plant J.">
        <title>Genome sequences and population genomics provide insights into the demographic history, inbreeding, and mutation load of two 'living fossil' tree species of Dipteronia.</title>
        <authorList>
            <person name="Feng Y."/>
            <person name="Comes H.P."/>
            <person name="Chen J."/>
            <person name="Zhu S."/>
            <person name="Lu R."/>
            <person name="Zhang X."/>
            <person name="Li P."/>
            <person name="Qiu J."/>
            <person name="Olsen K.M."/>
            <person name="Qiu Y."/>
        </authorList>
    </citation>
    <scope>NUCLEOTIDE SEQUENCE</scope>
    <source>
        <strain evidence="2">KIB01</strain>
    </source>
</reference>
<dbReference type="PANTHER" id="PTHR47718">
    <property type="entry name" value="OS01G0519700 PROTEIN"/>
    <property type="match status" value="1"/>
</dbReference>
<evidence type="ECO:0000259" key="1">
    <source>
        <dbReference type="Pfam" id="PF10551"/>
    </source>
</evidence>
<accession>A0AAD9WKT7</accession>
<protein>
    <recommendedName>
        <fullName evidence="1">MULE transposase domain-containing protein</fullName>
    </recommendedName>
</protein>
<comment type="caution">
    <text evidence="2">The sequence shown here is derived from an EMBL/GenBank/DDBJ whole genome shotgun (WGS) entry which is preliminary data.</text>
</comment>
<dbReference type="EMBL" id="JANJYI010000009">
    <property type="protein sequence ID" value="KAK2634904.1"/>
    <property type="molecule type" value="Genomic_DNA"/>
</dbReference>
<dbReference type="Pfam" id="PF10551">
    <property type="entry name" value="MULE"/>
    <property type="match status" value="1"/>
</dbReference>
<organism evidence="2 3">
    <name type="scientific">Dipteronia dyeriana</name>
    <dbReference type="NCBI Taxonomy" id="168575"/>
    <lineage>
        <taxon>Eukaryota</taxon>
        <taxon>Viridiplantae</taxon>
        <taxon>Streptophyta</taxon>
        <taxon>Embryophyta</taxon>
        <taxon>Tracheophyta</taxon>
        <taxon>Spermatophyta</taxon>
        <taxon>Magnoliopsida</taxon>
        <taxon>eudicotyledons</taxon>
        <taxon>Gunneridae</taxon>
        <taxon>Pentapetalae</taxon>
        <taxon>rosids</taxon>
        <taxon>malvids</taxon>
        <taxon>Sapindales</taxon>
        <taxon>Sapindaceae</taxon>
        <taxon>Hippocastanoideae</taxon>
        <taxon>Acereae</taxon>
        <taxon>Dipteronia</taxon>
    </lineage>
</organism>